<dbReference type="EMBL" id="LUUG01000050">
    <property type="protein sequence ID" value="OAI07557.1"/>
    <property type="molecule type" value="Genomic_DNA"/>
</dbReference>
<evidence type="ECO:0000256" key="3">
    <source>
        <dbReference type="ARBA" id="ARBA00004651"/>
    </source>
</evidence>
<evidence type="ECO:0000256" key="10">
    <source>
        <dbReference type="ARBA" id="ARBA00023136"/>
    </source>
</evidence>
<comment type="function">
    <text evidence="2 12">Catalyzes the decarboxylation of oxaloacetate coupled to Na(+) translocation.</text>
</comment>
<feature type="transmembrane region" description="Helical" evidence="13">
    <location>
        <begin position="316"/>
        <end position="335"/>
    </location>
</feature>
<keyword evidence="8" id="KW-1278">Translocase</keyword>
<feature type="transmembrane region" description="Helical" evidence="13">
    <location>
        <begin position="42"/>
        <end position="62"/>
    </location>
</feature>
<evidence type="ECO:0000256" key="13">
    <source>
        <dbReference type="SAM" id="Phobius"/>
    </source>
</evidence>
<comment type="subcellular location">
    <subcellularLocation>
        <location evidence="3">Cell membrane</location>
        <topology evidence="3">Multi-pass membrane protein</topology>
    </subcellularLocation>
</comment>
<feature type="transmembrane region" description="Helical" evidence="13">
    <location>
        <begin position="162"/>
        <end position="180"/>
    </location>
</feature>
<feature type="transmembrane region" description="Helical" evidence="13">
    <location>
        <begin position="12"/>
        <end position="35"/>
    </location>
</feature>
<name>A0A177MP40_METMH</name>
<dbReference type="PIRSF" id="PIRSF015658">
    <property type="entry name" value="MmdB_OadB"/>
    <property type="match status" value="1"/>
</dbReference>
<evidence type="ECO:0000256" key="5">
    <source>
        <dbReference type="ARBA" id="ARBA00011869"/>
    </source>
</evidence>
<keyword evidence="7 13" id="KW-0812">Transmembrane</keyword>
<feature type="transmembrane region" description="Helical" evidence="13">
    <location>
        <begin position="103"/>
        <end position="124"/>
    </location>
</feature>
<comment type="cofactor">
    <cofactor evidence="1">
        <name>Na(+)</name>
        <dbReference type="ChEBI" id="CHEBI:29101"/>
    </cofactor>
</comment>
<sequence length="375" mass="39064">MENLRLLWESTGIYNVTGPQVIMMAVGFLLLYLAIKKGFEPLLLLPIGFGAVLSNIPVAGMIDEGGILYYLYGGIKAGIFPLLIFMGVGAMTDFGPMLANPKTLFLGAAAQFGIFATLFGALALNAVPGMDFTLKQAAAIAIIGGADGPTAIYVASKLAPELLGAIAVAAYSYMALVPLIQPPIMRALTSEQERRIEMQQLRVVSKAEKIVFPLMLLVLTAMLLPSAAPLVGMFCLGNLMNASGVVDRLSKTAQNELINIVTIFLGLSVGSKLSAEAFLKMETLGILGLGAVAFSIGTASGVIMAKIMNRFSSTPINPLIGAAGVSAVPMAARVANKIGLESNPHNFLLMHAMGPNVAGVIGSAVAAGVLLSLVR</sequence>
<evidence type="ECO:0000256" key="8">
    <source>
        <dbReference type="ARBA" id="ARBA00022967"/>
    </source>
</evidence>
<feature type="transmembrane region" description="Helical" evidence="13">
    <location>
        <begin position="284"/>
        <end position="304"/>
    </location>
</feature>
<dbReference type="PANTHER" id="PTHR35806">
    <property type="entry name" value="OXALOACETATE DECARBOXYLASE BETA CHAIN 2"/>
    <property type="match status" value="1"/>
</dbReference>
<keyword evidence="6 12" id="KW-1003">Cell membrane</keyword>
<feature type="transmembrane region" description="Helical" evidence="13">
    <location>
        <begin position="355"/>
        <end position="374"/>
    </location>
</feature>
<dbReference type="AlphaFoldDB" id="A0A177MP40"/>
<dbReference type="OrthoDB" id="9783838at2"/>
<comment type="subunit">
    <text evidence="5 12">Heterotrimer of an alpha, a beta and a gamma subunit.</text>
</comment>
<gene>
    <name evidence="14" type="ORF">A1332_08720</name>
</gene>
<evidence type="ECO:0000256" key="11">
    <source>
        <dbReference type="ARBA" id="ARBA00048176"/>
    </source>
</evidence>
<dbReference type="GO" id="GO:0016829">
    <property type="term" value="F:lyase activity"/>
    <property type="evidence" value="ECO:0007669"/>
    <property type="project" value="InterPro"/>
</dbReference>
<organism evidence="14 15">
    <name type="scientific">Methylomonas methanica</name>
    <dbReference type="NCBI Taxonomy" id="421"/>
    <lineage>
        <taxon>Bacteria</taxon>
        <taxon>Pseudomonadati</taxon>
        <taxon>Pseudomonadota</taxon>
        <taxon>Gammaproteobacteria</taxon>
        <taxon>Methylococcales</taxon>
        <taxon>Methylococcaceae</taxon>
        <taxon>Methylomonas</taxon>
    </lineage>
</organism>
<proteinExistence type="inferred from homology"/>
<keyword evidence="10 12" id="KW-0472">Membrane</keyword>
<evidence type="ECO:0000313" key="14">
    <source>
        <dbReference type="EMBL" id="OAI07557.1"/>
    </source>
</evidence>
<dbReference type="Pfam" id="PF03977">
    <property type="entry name" value="OAD_beta"/>
    <property type="match status" value="1"/>
</dbReference>
<dbReference type="NCBIfam" id="TIGR01109">
    <property type="entry name" value="Na_pump_decarbB"/>
    <property type="match status" value="1"/>
</dbReference>
<feature type="transmembrane region" description="Helical" evidence="13">
    <location>
        <begin position="257"/>
        <end position="278"/>
    </location>
</feature>
<dbReference type="EC" id="7.2.4.2" evidence="12"/>
<dbReference type="RefSeq" id="WP_064007527.1">
    <property type="nucleotide sequence ID" value="NZ_LUUG01000050.1"/>
</dbReference>
<evidence type="ECO:0000256" key="4">
    <source>
        <dbReference type="ARBA" id="ARBA00010924"/>
    </source>
</evidence>
<feature type="transmembrane region" description="Helical" evidence="13">
    <location>
        <begin position="68"/>
        <end position="91"/>
    </location>
</feature>
<keyword evidence="12" id="KW-0406">Ion transport</keyword>
<dbReference type="GO" id="GO:0015451">
    <property type="term" value="F:decarboxylation-driven active transmembrane transporter activity"/>
    <property type="evidence" value="ECO:0007669"/>
    <property type="project" value="UniProtKB-EC"/>
</dbReference>
<evidence type="ECO:0000256" key="6">
    <source>
        <dbReference type="ARBA" id="ARBA00022475"/>
    </source>
</evidence>
<keyword evidence="9 13" id="KW-1133">Transmembrane helix</keyword>
<reference evidence="14 15" key="1">
    <citation type="submission" date="2016-03" db="EMBL/GenBank/DDBJ databases">
        <authorList>
            <person name="Ploux O."/>
        </authorList>
    </citation>
    <scope>NUCLEOTIDE SEQUENCE [LARGE SCALE GENOMIC DNA]</scope>
    <source>
        <strain evidence="14 15">R-45363</strain>
    </source>
</reference>
<comment type="catalytic activity">
    <reaction evidence="11 12">
        <text>oxaloacetate + 2 Na(+)(in) + H(+) = pyruvate + 2 Na(+)(out) + CO2</text>
        <dbReference type="Rhea" id="RHEA:57724"/>
        <dbReference type="ChEBI" id="CHEBI:15361"/>
        <dbReference type="ChEBI" id="CHEBI:15378"/>
        <dbReference type="ChEBI" id="CHEBI:16452"/>
        <dbReference type="ChEBI" id="CHEBI:16526"/>
        <dbReference type="ChEBI" id="CHEBI:29101"/>
        <dbReference type="EC" id="7.2.4.2"/>
    </reaction>
</comment>
<keyword evidence="12" id="KW-0915">Sodium</keyword>
<accession>A0A177MP40</accession>
<comment type="similarity">
    <text evidence="4 12">Belongs to the GcdB/MmdB/OadB family.</text>
</comment>
<comment type="caution">
    <text evidence="14">The sequence shown here is derived from an EMBL/GenBank/DDBJ whole genome shotgun (WGS) entry which is preliminary data.</text>
</comment>
<dbReference type="GO" id="GO:0006814">
    <property type="term" value="P:sodium ion transport"/>
    <property type="evidence" value="ECO:0007669"/>
    <property type="project" value="UniProtKB-UniRule"/>
</dbReference>
<evidence type="ECO:0000256" key="12">
    <source>
        <dbReference type="PIRNR" id="PIRNR015658"/>
    </source>
</evidence>
<evidence type="ECO:0000256" key="9">
    <source>
        <dbReference type="ARBA" id="ARBA00022989"/>
    </source>
</evidence>
<evidence type="ECO:0000256" key="7">
    <source>
        <dbReference type="ARBA" id="ARBA00022692"/>
    </source>
</evidence>
<evidence type="ECO:0000313" key="15">
    <source>
        <dbReference type="Proteomes" id="UP000078090"/>
    </source>
</evidence>
<evidence type="ECO:0000256" key="1">
    <source>
        <dbReference type="ARBA" id="ARBA00001959"/>
    </source>
</evidence>
<keyword evidence="12" id="KW-0739">Sodium transport</keyword>
<dbReference type="GO" id="GO:0005886">
    <property type="term" value="C:plasma membrane"/>
    <property type="evidence" value="ECO:0007669"/>
    <property type="project" value="UniProtKB-SubCell"/>
</dbReference>
<feature type="transmembrane region" description="Helical" evidence="13">
    <location>
        <begin position="210"/>
        <end position="236"/>
    </location>
</feature>
<dbReference type="Proteomes" id="UP000078090">
    <property type="component" value="Unassembled WGS sequence"/>
</dbReference>
<dbReference type="InterPro" id="IPR005661">
    <property type="entry name" value="OadB_MmdB"/>
</dbReference>
<dbReference type="PANTHER" id="PTHR35806:SF1">
    <property type="entry name" value="OXALOACETATE DECARBOXYLASE BETA CHAIN 2"/>
    <property type="match status" value="1"/>
</dbReference>
<protein>
    <recommendedName>
        <fullName evidence="12">Oxaloacetate decarboxylase beta chain</fullName>
        <ecNumber evidence="12">7.2.4.2</ecNumber>
    </recommendedName>
</protein>
<keyword evidence="12" id="KW-0813">Transport</keyword>
<evidence type="ECO:0000256" key="2">
    <source>
        <dbReference type="ARBA" id="ARBA00003002"/>
    </source>
</evidence>